<dbReference type="PANTHER" id="PTHR43046">
    <property type="entry name" value="GDP-MANNOSE MANNOSYL HYDROLASE"/>
    <property type="match status" value="1"/>
</dbReference>
<sequence length="192" mass="21740">MKTISMMEGRTTNRFNMQYDNIVFNAIYLSLQQEIKGITANAIIINNMKASTNNQTIPINLPTAGLIVIKDNKLLLAFSKNKKAWYLPGGKVDAGETSIQSLQREIREELNIELKTELLTFYCHIKAAAYGEPDNVIMTQDCFLYELHEQIEASNEIEAVAYFSYKNYLQEAAVVGGVVEVFENLTRDCILQ</sequence>
<dbReference type="InterPro" id="IPR000086">
    <property type="entry name" value="NUDIX_hydrolase_dom"/>
</dbReference>
<dbReference type="SUPFAM" id="SSF55811">
    <property type="entry name" value="Nudix"/>
    <property type="match status" value="1"/>
</dbReference>
<proteinExistence type="predicted"/>
<dbReference type="Proteomes" id="UP001597560">
    <property type="component" value="Unassembled WGS sequence"/>
</dbReference>
<reference evidence="5" key="1">
    <citation type="journal article" date="2019" name="Int. J. Syst. Evol. Microbiol.">
        <title>The Global Catalogue of Microorganisms (GCM) 10K type strain sequencing project: providing services to taxonomists for standard genome sequencing and annotation.</title>
        <authorList>
            <consortium name="The Broad Institute Genomics Platform"/>
            <consortium name="The Broad Institute Genome Sequencing Center for Infectious Disease"/>
            <person name="Wu L."/>
            <person name="Ma J."/>
        </authorList>
    </citation>
    <scope>NUCLEOTIDE SEQUENCE [LARGE SCALE GENOMIC DNA]</scope>
    <source>
        <strain evidence="5">KCTC 23098</strain>
    </source>
</reference>
<name>A0ABW6B3F5_9SPHI</name>
<dbReference type="InterPro" id="IPR015797">
    <property type="entry name" value="NUDIX_hydrolase-like_dom_sf"/>
</dbReference>
<keyword evidence="2" id="KW-0378">Hydrolase</keyword>
<comment type="cofactor">
    <cofactor evidence="1">
        <name>Mg(2+)</name>
        <dbReference type="ChEBI" id="CHEBI:18420"/>
    </cofactor>
</comment>
<comment type="caution">
    <text evidence="4">The sequence shown here is derived from an EMBL/GenBank/DDBJ whole genome shotgun (WGS) entry which is preliminary data.</text>
</comment>
<dbReference type="Gene3D" id="3.90.79.10">
    <property type="entry name" value="Nucleoside Triphosphate Pyrophosphohydrolase"/>
    <property type="match status" value="1"/>
</dbReference>
<dbReference type="PANTHER" id="PTHR43046:SF2">
    <property type="entry name" value="8-OXO-DGTP DIPHOSPHATASE-RELATED"/>
    <property type="match status" value="1"/>
</dbReference>
<evidence type="ECO:0000256" key="1">
    <source>
        <dbReference type="ARBA" id="ARBA00001946"/>
    </source>
</evidence>
<protein>
    <submittedName>
        <fullName evidence="4">NUDIX domain-containing protein</fullName>
    </submittedName>
</protein>
<evidence type="ECO:0000256" key="2">
    <source>
        <dbReference type="ARBA" id="ARBA00022801"/>
    </source>
</evidence>
<organism evidence="4 5">
    <name type="scientific">Olivibacter jilunii</name>
    <dbReference type="NCBI Taxonomy" id="985016"/>
    <lineage>
        <taxon>Bacteria</taxon>
        <taxon>Pseudomonadati</taxon>
        <taxon>Bacteroidota</taxon>
        <taxon>Sphingobacteriia</taxon>
        <taxon>Sphingobacteriales</taxon>
        <taxon>Sphingobacteriaceae</taxon>
        <taxon>Olivibacter</taxon>
    </lineage>
</organism>
<evidence type="ECO:0000313" key="4">
    <source>
        <dbReference type="EMBL" id="MFD2962988.1"/>
    </source>
</evidence>
<dbReference type="PROSITE" id="PS51462">
    <property type="entry name" value="NUDIX"/>
    <property type="match status" value="1"/>
</dbReference>
<dbReference type="EMBL" id="JBHUPA010000007">
    <property type="protein sequence ID" value="MFD2962988.1"/>
    <property type="molecule type" value="Genomic_DNA"/>
</dbReference>
<evidence type="ECO:0000313" key="5">
    <source>
        <dbReference type="Proteomes" id="UP001597560"/>
    </source>
</evidence>
<dbReference type="Pfam" id="PF00293">
    <property type="entry name" value="NUDIX"/>
    <property type="match status" value="1"/>
</dbReference>
<evidence type="ECO:0000259" key="3">
    <source>
        <dbReference type="PROSITE" id="PS51462"/>
    </source>
</evidence>
<keyword evidence="5" id="KW-1185">Reference proteome</keyword>
<feature type="domain" description="Nudix hydrolase" evidence="3">
    <location>
        <begin position="58"/>
        <end position="186"/>
    </location>
</feature>
<dbReference type="CDD" id="cd04690">
    <property type="entry name" value="NUDIX_Hydrolase"/>
    <property type="match status" value="1"/>
</dbReference>
<gene>
    <name evidence="4" type="ORF">ACFS6J_14405</name>
</gene>
<accession>A0ABW6B3F5</accession>
<dbReference type="RefSeq" id="WP_377611259.1">
    <property type="nucleotide sequence ID" value="NZ_JBHUPA010000007.1"/>
</dbReference>